<comment type="caution">
    <text evidence="1">The sequence shown here is derived from an EMBL/GenBank/DDBJ whole genome shotgun (WGS) entry which is preliminary data.</text>
</comment>
<name>A0A923LK63_9FIRM</name>
<evidence type="ECO:0000313" key="1">
    <source>
        <dbReference type="EMBL" id="MBC5689780.1"/>
    </source>
</evidence>
<reference evidence="1" key="1">
    <citation type="submission" date="2020-08" db="EMBL/GenBank/DDBJ databases">
        <title>Genome public.</title>
        <authorList>
            <person name="Liu C."/>
            <person name="Sun Q."/>
        </authorList>
    </citation>
    <scope>NUCLEOTIDE SEQUENCE</scope>
    <source>
        <strain evidence="1">NSJ-55</strain>
    </source>
</reference>
<dbReference type="RefSeq" id="WP_186876430.1">
    <property type="nucleotide sequence ID" value="NZ_JACOPF010000002.1"/>
</dbReference>
<dbReference type="EMBL" id="JACOPF010000002">
    <property type="protein sequence ID" value="MBC5689780.1"/>
    <property type="molecule type" value="Genomic_DNA"/>
</dbReference>
<evidence type="ECO:0008006" key="3">
    <source>
        <dbReference type="Google" id="ProtNLM"/>
    </source>
</evidence>
<gene>
    <name evidence="1" type="ORF">H8S37_12715</name>
</gene>
<dbReference type="AlphaFoldDB" id="A0A923LK63"/>
<keyword evidence="2" id="KW-1185">Reference proteome</keyword>
<sequence length="115" mass="12957">MGFVHQTYALSRLIESRGQQATIYREVENEFHEPVGTQIIGDFRGLFHEANGYLGVSIVEAGKIYTAKQPMFLMAYTADIEKQDILEIAGRRFRVTGLDDLGNLGLFMDISLEVI</sequence>
<protein>
    <recommendedName>
        <fullName evidence="3">Head-tail adaptor protein</fullName>
    </recommendedName>
</protein>
<proteinExistence type="predicted"/>
<evidence type="ECO:0000313" key="2">
    <source>
        <dbReference type="Proteomes" id="UP000652477"/>
    </source>
</evidence>
<dbReference type="Proteomes" id="UP000652477">
    <property type="component" value="Unassembled WGS sequence"/>
</dbReference>
<organism evidence="1 2">
    <name type="scientific">Mediterraneibacter hominis</name>
    <dbReference type="NCBI Taxonomy" id="2763054"/>
    <lineage>
        <taxon>Bacteria</taxon>
        <taxon>Bacillati</taxon>
        <taxon>Bacillota</taxon>
        <taxon>Clostridia</taxon>
        <taxon>Lachnospirales</taxon>
        <taxon>Lachnospiraceae</taxon>
        <taxon>Mediterraneibacter</taxon>
    </lineage>
</organism>
<accession>A0A923LK63</accession>